<proteinExistence type="predicted"/>
<dbReference type="AlphaFoldDB" id="A0A0A9GTV0"/>
<protein>
    <submittedName>
        <fullName evidence="1">Uncharacterized protein</fullName>
    </submittedName>
</protein>
<dbReference type="EMBL" id="GBRH01169441">
    <property type="protein sequence ID" value="JAE28455.1"/>
    <property type="molecule type" value="Transcribed_RNA"/>
</dbReference>
<accession>A0A0A9GTV0</accession>
<sequence length="34" mass="3736">MLHRADGLHSPVLWLVSRGRSFAVIGPRLTAPKP</sequence>
<reference evidence="1" key="2">
    <citation type="journal article" date="2015" name="Data Brief">
        <title>Shoot transcriptome of the giant reed, Arundo donax.</title>
        <authorList>
            <person name="Barrero R.A."/>
            <person name="Guerrero F.D."/>
            <person name="Moolhuijzen P."/>
            <person name="Goolsby J.A."/>
            <person name="Tidwell J."/>
            <person name="Bellgard S.E."/>
            <person name="Bellgard M.I."/>
        </authorList>
    </citation>
    <scope>NUCLEOTIDE SEQUENCE</scope>
    <source>
        <tissue evidence="1">Shoot tissue taken approximately 20 cm above the soil surface</tissue>
    </source>
</reference>
<organism evidence="1">
    <name type="scientific">Arundo donax</name>
    <name type="common">Giant reed</name>
    <name type="synonym">Donax arundinaceus</name>
    <dbReference type="NCBI Taxonomy" id="35708"/>
    <lineage>
        <taxon>Eukaryota</taxon>
        <taxon>Viridiplantae</taxon>
        <taxon>Streptophyta</taxon>
        <taxon>Embryophyta</taxon>
        <taxon>Tracheophyta</taxon>
        <taxon>Spermatophyta</taxon>
        <taxon>Magnoliopsida</taxon>
        <taxon>Liliopsida</taxon>
        <taxon>Poales</taxon>
        <taxon>Poaceae</taxon>
        <taxon>PACMAD clade</taxon>
        <taxon>Arundinoideae</taxon>
        <taxon>Arundineae</taxon>
        <taxon>Arundo</taxon>
    </lineage>
</organism>
<name>A0A0A9GTV0_ARUDO</name>
<reference evidence="1" key="1">
    <citation type="submission" date="2014-09" db="EMBL/GenBank/DDBJ databases">
        <authorList>
            <person name="Magalhaes I.L.F."/>
            <person name="Oliveira U."/>
            <person name="Santos F.R."/>
            <person name="Vidigal T.H.D.A."/>
            <person name="Brescovit A.D."/>
            <person name="Santos A.J."/>
        </authorList>
    </citation>
    <scope>NUCLEOTIDE SEQUENCE</scope>
    <source>
        <tissue evidence="1">Shoot tissue taken approximately 20 cm above the soil surface</tissue>
    </source>
</reference>
<evidence type="ECO:0000313" key="1">
    <source>
        <dbReference type="EMBL" id="JAE28455.1"/>
    </source>
</evidence>